<dbReference type="PANTHER" id="PTHR33050:SF7">
    <property type="entry name" value="RIBONUCLEASE H"/>
    <property type="match status" value="1"/>
</dbReference>
<protein>
    <recommendedName>
        <fullName evidence="3">Reverse transcriptase</fullName>
    </recommendedName>
</protein>
<dbReference type="Gene3D" id="3.30.70.270">
    <property type="match status" value="1"/>
</dbReference>
<sequence>MVIQNRTKEEIQILEIFPRILLEGTLQSQPNTGMEGKQFVIWSLGNQYRGMEFIQKGFLLLFKSEDSENRLLEKLRICSFSGSREEETAYTEKLEEELRENIIKEIQPEQAKWHNPIFRIPQPHQKWKKILDASTLNKEIQTIRFKMNGTDQLSDLIRKGDWATNIDLNSAFHHLVVYPPYSPYLAFEAMGKVYQYRATPNGSNEDTESVRLKNFELCGRLAPHTLEHRKIAIINLDINENFGGISMDISLGEMRNRTKTTDQLPSMDFGLGKDAHKDDRLKKTGTTLLIKEIYQSNRKTNLNQDQIPSINNKQTEFILRVQVREASLYLKLMDSAKTRALKYKEWKENMIQSKKIFQELYLRKGVTAKNQEMTLEVRIPEAVMESDASPKGCGVILELQKRDTLVQHGEWNKEQKRWTSNKKKIEAIYLGLFHYGQIFKELQIKAILIKSDSSTAIYYLAKQRAGYTLVAKVKNKGICSLRYQRLDYQTLERQQDQRRIQEINHDIKNNGRQPI</sequence>
<organism evidence="1 2">
    <name type="scientific">Streblomastix strix</name>
    <dbReference type="NCBI Taxonomy" id="222440"/>
    <lineage>
        <taxon>Eukaryota</taxon>
        <taxon>Metamonada</taxon>
        <taxon>Preaxostyla</taxon>
        <taxon>Oxymonadida</taxon>
        <taxon>Streblomastigidae</taxon>
        <taxon>Streblomastix</taxon>
    </lineage>
</organism>
<dbReference type="InterPro" id="IPR052055">
    <property type="entry name" value="Hepadnavirus_pol/RT"/>
</dbReference>
<dbReference type="SUPFAM" id="SSF56672">
    <property type="entry name" value="DNA/RNA polymerases"/>
    <property type="match status" value="1"/>
</dbReference>
<dbReference type="AlphaFoldDB" id="A0A5J4WCS7"/>
<evidence type="ECO:0000313" key="1">
    <source>
        <dbReference type="EMBL" id="KAA6392372.1"/>
    </source>
</evidence>
<proteinExistence type="predicted"/>
<comment type="caution">
    <text evidence="1">The sequence shown here is derived from an EMBL/GenBank/DDBJ whole genome shotgun (WGS) entry which is preliminary data.</text>
</comment>
<evidence type="ECO:0008006" key="3">
    <source>
        <dbReference type="Google" id="ProtNLM"/>
    </source>
</evidence>
<dbReference type="InterPro" id="IPR043128">
    <property type="entry name" value="Rev_trsase/Diguanyl_cyclase"/>
</dbReference>
<accession>A0A5J4WCS7</accession>
<name>A0A5J4WCS7_9EUKA</name>
<dbReference type="InterPro" id="IPR043502">
    <property type="entry name" value="DNA/RNA_pol_sf"/>
</dbReference>
<dbReference type="EMBL" id="SNRW01002562">
    <property type="protein sequence ID" value="KAA6392372.1"/>
    <property type="molecule type" value="Genomic_DNA"/>
</dbReference>
<dbReference type="Proteomes" id="UP000324800">
    <property type="component" value="Unassembled WGS sequence"/>
</dbReference>
<evidence type="ECO:0000313" key="2">
    <source>
        <dbReference type="Proteomes" id="UP000324800"/>
    </source>
</evidence>
<gene>
    <name evidence="1" type="ORF">EZS28_012099</name>
</gene>
<dbReference type="PANTHER" id="PTHR33050">
    <property type="entry name" value="REVERSE TRANSCRIPTASE DOMAIN-CONTAINING PROTEIN"/>
    <property type="match status" value="1"/>
</dbReference>
<reference evidence="1 2" key="1">
    <citation type="submission" date="2019-03" db="EMBL/GenBank/DDBJ databases">
        <title>Single cell metagenomics reveals metabolic interactions within the superorganism composed of flagellate Streblomastix strix and complex community of Bacteroidetes bacteria on its surface.</title>
        <authorList>
            <person name="Treitli S.C."/>
            <person name="Kolisko M."/>
            <person name="Husnik F."/>
            <person name="Keeling P."/>
            <person name="Hampl V."/>
        </authorList>
    </citation>
    <scope>NUCLEOTIDE SEQUENCE [LARGE SCALE GENOMIC DNA]</scope>
    <source>
        <strain evidence="1">ST1C</strain>
    </source>
</reference>
<dbReference type="Gene3D" id="3.10.10.10">
    <property type="entry name" value="HIV Type 1 Reverse Transcriptase, subunit A, domain 1"/>
    <property type="match status" value="1"/>
</dbReference>